<dbReference type="AlphaFoldDB" id="A0A553ZMI3"/>
<evidence type="ECO:0000313" key="2">
    <source>
        <dbReference type="EMBL" id="TSB42688.1"/>
    </source>
</evidence>
<accession>A0A553ZMI3</accession>
<feature type="compositionally biased region" description="Basic residues" evidence="1">
    <location>
        <begin position="72"/>
        <end position="86"/>
    </location>
</feature>
<dbReference type="Proteomes" id="UP000320888">
    <property type="component" value="Unassembled WGS sequence"/>
</dbReference>
<evidence type="ECO:0000313" key="3">
    <source>
        <dbReference type="Proteomes" id="UP000320888"/>
    </source>
</evidence>
<comment type="caution">
    <text evidence="2">The sequence shown here is derived from an EMBL/GenBank/DDBJ whole genome shotgun (WGS) entry which is preliminary data.</text>
</comment>
<protein>
    <submittedName>
        <fullName evidence="2">Uncharacterized protein</fullName>
    </submittedName>
</protein>
<evidence type="ECO:0000256" key="1">
    <source>
        <dbReference type="SAM" id="MobiDB-lite"/>
    </source>
</evidence>
<reference evidence="2 3" key="1">
    <citation type="submission" date="2019-07" db="EMBL/GenBank/DDBJ databases">
        <title>Draft genome for Streptomyces benahoarensis MZ03-48.</title>
        <authorList>
            <person name="Gonzalez-Pimentel J.L."/>
        </authorList>
    </citation>
    <scope>NUCLEOTIDE SEQUENCE [LARGE SCALE GENOMIC DNA]</scope>
    <source>
        <strain evidence="2 3">MZ03-48</strain>
    </source>
</reference>
<name>A0A553ZMI3_9ACTN</name>
<proteinExistence type="predicted"/>
<sequence length="111" mass="11599">MYRPPVVRAAGMFAIGTDSFVIAGILPDAAHSLGVAFTAPGRTGGKGMVRRAPARSRRCGVPRTWPRGGGRGVRRHPPTRAARRPRGTASATTGQVARCPQLALGKGLVCQ</sequence>
<dbReference type="EMBL" id="VKLS01000065">
    <property type="protein sequence ID" value="TSB42688.1"/>
    <property type="molecule type" value="Genomic_DNA"/>
</dbReference>
<organism evidence="2 3">
    <name type="scientific">Streptomyces benahoarensis</name>
    <dbReference type="NCBI Taxonomy" id="2595054"/>
    <lineage>
        <taxon>Bacteria</taxon>
        <taxon>Bacillati</taxon>
        <taxon>Actinomycetota</taxon>
        <taxon>Actinomycetes</taxon>
        <taxon>Kitasatosporales</taxon>
        <taxon>Streptomycetaceae</taxon>
        <taxon>Streptomyces</taxon>
    </lineage>
</organism>
<keyword evidence="3" id="KW-1185">Reference proteome</keyword>
<feature type="compositionally biased region" description="Basic residues" evidence="1">
    <location>
        <begin position="48"/>
        <end position="60"/>
    </location>
</feature>
<feature type="region of interest" description="Disordered" evidence="1">
    <location>
        <begin position="42"/>
        <end position="95"/>
    </location>
</feature>
<gene>
    <name evidence="2" type="ORF">FNZ23_08580</name>
</gene>